<reference evidence="1 2" key="1">
    <citation type="journal article" date="2019" name="Nat. Microbiol.">
        <title>Mediterranean grassland soil C-N compound turnover is dependent on rainfall and depth, and is mediated by genomically divergent microorganisms.</title>
        <authorList>
            <person name="Diamond S."/>
            <person name="Andeer P.F."/>
            <person name="Li Z."/>
            <person name="Crits-Christoph A."/>
            <person name="Burstein D."/>
            <person name="Anantharaman K."/>
            <person name="Lane K.R."/>
            <person name="Thomas B.C."/>
            <person name="Pan C."/>
            <person name="Northen T.R."/>
            <person name="Banfield J.F."/>
        </authorList>
    </citation>
    <scope>NUCLEOTIDE SEQUENCE [LARGE SCALE GENOMIC DNA]</scope>
    <source>
        <strain evidence="1">WS_4</strain>
    </source>
</reference>
<organism evidence="1 2">
    <name type="scientific">Eiseniibacteriota bacterium</name>
    <dbReference type="NCBI Taxonomy" id="2212470"/>
    <lineage>
        <taxon>Bacteria</taxon>
        <taxon>Candidatus Eiseniibacteriota</taxon>
    </lineage>
</organism>
<gene>
    <name evidence="1" type="ORF">E6K74_12330</name>
</gene>
<proteinExistence type="predicted"/>
<evidence type="ECO:0000313" key="1">
    <source>
        <dbReference type="EMBL" id="TMQ52393.1"/>
    </source>
</evidence>
<dbReference type="Proteomes" id="UP000319829">
    <property type="component" value="Unassembled WGS sequence"/>
</dbReference>
<dbReference type="AlphaFoldDB" id="A0A538SLZ2"/>
<dbReference type="EMBL" id="VBOU01000102">
    <property type="protein sequence ID" value="TMQ52393.1"/>
    <property type="molecule type" value="Genomic_DNA"/>
</dbReference>
<protein>
    <recommendedName>
        <fullName evidence="3">Restriction endonuclease domain-containing protein</fullName>
    </recommendedName>
</protein>
<accession>A0A538SLZ2</accession>
<evidence type="ECO:0000313" key="2">
    <source>
        <dbReference type="Proteomes" id="UP000319829"/>
    </source>
</evidence>
<comment type="caution">
    <text evidence="1">The sequence shown here is derived from an EMBL/GenBank/DDBJ whole genome shotgun (WGS) entry which is preliminary data.</text>
</comment>
<evidence type="ECO:0008006" key="3">
    <source>
        <dbReference type="Google" id="ProtNLM"/>
    </source>
</evidence>
<name>A0A538SLZ2_UNCEI</name>
<sequence>MKQAPLTLRRWRRVEYERLVDLGAFDDDEPVELIGGQLIVAEPKGSEHATGVEMAGDALRAALPAGWIVRGQNPVSLDDESDTGA</sequence>